<dbReference type="Proteomes" id="UP001226434">
    <property type="component" value="Unassembled WGS sequence"/>
</dbReference>
<accession>A0ABT6RBC7</accession>
<sequence>MGHFVISLPNNSYADVHFGTVRKKQFLSLRNILSGKWWHTEKQKGYVVIIDQQKKCILLKTMEEEWINETSDEQSIFLQTKIDEFESTHQH</sequence>
<keyword evidence="2" id="KW-1185">Reference proteome</keyword>
<gene>
    <name evidence="1" type="ORF">QJ048_08815</name>
</gene>
<dbReference type="EMBL" id="JASBRG010000005">
    <property type="protein sequence ID" value="MDI3319871.1"/>
    <property type="molecule type" value="Genomic_DNA"/>
</dbReference>
<name>A0ABT6RBC7_9BACT</name>
<reference evidence="1 2" key="1">
    <citation type="submission" date="2023-05" db="EMBL/GenBank/DDBJ databases">
        <title>Genome sequence of Pinibacter sp. MAH-24.</title>
        <authorList>
            <person name="Huq M.A."/>
        </authorList>
    </citation>
    <scope>NUCLEOTIDE SEQUENCE [LARGE SCALE GENOMIC DNA]</scope>
    <source>
        <strain evidence="1 2">MAH-24</strain>
    </source>
</reference>
<dbReference type="RefSeq" id="WP_282333973.1">
    <property type="nucleotide sequence ID" value="NZ_JASBRG010000005.1"/>
</dbReference>
<proteinExistence type="predicted"/>
<organism evidence="1 2">
    <name type="scientific">Pinibacter soli</name>
    <dbReference type="NCBI Taxonomy" id="3044211"/>
    <lineage>
        <taxon>Bacteria</taxon>
        <taxon>Pseudomonadati</taxon>
        <taxon>Bacteroidota</taxon>
        <taxon>Chitinophagia</taxon>
        <taxon>Chitinophagales</taxon>
        <taxon>Chitinophagaceae</taxon>
        <taxon>Pinibacter</taxon>
    </lineage>
</organism>
<evidence type="ECO:0000313" key="2">
    <source>
        <dbReference type="Proteomes" id="UP001226434"/>
    </source>
</evidence>
<evidence type="ECO:0000313" key="1">
    <source>
        <dbReference type="EMBL" id="MDI3319871.1"/>
    </source>
</evidence>
<protein>
    <submittedName>
        <fullName evidence="1">Uncharacterized protein</fullName>
    </submittedName>
</protein>
<comment type="caution">
    <text evidence="1">The sequence shown here is derived from an EMBL/GenBank/DDBJ whole genome shotgun (WGS) entry which is preliminary data.</text>
</comment>